<protein>
    <submittedName>
        <fullName evidence="2">DUF3392 domain-containing protein</fullName>
    </submittedName>
</protein>
<feature type="transmembrane region" description="Helical" evidence="1">
    <location>
        <begin position="22"/>
        <end position="39"/>
    </location>
</feature>
<keyword evidence="1" id="KW-0472">Membrane</keyword>
<dbReference type="Pfam" id="PF11872">
    <property type="entry name" value="DUF3392"/>
    <property type="match status" value="1"/>
</dbReference>
<keyword evidence="1" id="KW-0812">Transmembrane</keyword>
<dbReference type="RefSeq" id="WP_315946531.1">
    <property type="nucleotide sequence ID" value="NZ_JAWCUA010000007.1"/>
</dbReference>
<name>A0ABU3QZI7_9GAMM</name>
<proteinExistence type="predicted"/>
<keyword evidence="3" id="KW-1185">Reference proteome</keyword>
<sequence>MSFIYDVLTQIGGMLRPYNNDIALALVASLLVITGGDINRYLKRQISSANFVVRTTIFIFVCTFGYGALTVLLTNILKTQLAALSSMYLAITVIGCFIALGVYAERKRQI</sequence>
<keyword evidence="1" id="KW-1133">Transmembrane helix</keyword>
<gene>
    <name evidence="2" type="ORF">RT723_07585</name>
</gene>
<feature type="transmembrane region" description="Helical" evidence="1">
    <location>
        <begin position="81"/>
        <end position="104"/>
    </location>
</feature>
<dbReference type="EMBL" id="JAWCUA010000007">
    <property type="protein sequence ID" value="MDU0112861.1"/>
    <property type="molecule type" value="Genomic_DNA"/>
</dbReference>
<dbReference type="Proteomes" id="UP001257914">
    <property type="component" value="Unassembled WGS sequence"/>
</dbReference>
<dbReference type="InterPro" id="IPR021813">
    <property type="entry name" value="DUF3392"/>
</dbReference>
<comment type="caution">
    <text evidence="2">The sequence shown here is derived from an EMBL/GenBank/DDBJ whole genome shotgun (WGS) entry which is preliminary data.</text>
</comment>
<accession>A0ABU3QZI7</accession>
<evidence type="ECO:0000256" key="1">
    <source>
        <dbReference type="SAM" id="Phobius"/>
    </source>
</evidence>
<feature type="transmembrane region" description="Helical" evidence="1">
    <location>
        <begin position="51"/>
        <end position="69"/>
    </location>
</feature>
<evidence type="ECO:0000313" key="3">
    <source>
        <dbReference type="Proteomes" id="UP001257914"/>
    </source>
</evidence>
<organism evidence="2 3">
    <name type="scientific">Psychrosphaera aquimarina</name>
    <dbReference type="NCBI Taxonomy" id="2044854"/>
    <lineage>
        <taxon>Bacteria</taxon>
        <taxon>Pseudomonadati</taxon>
        <taxon>Pseudomonadota</taxon>
        <taxon>Gammaproteobacteria</taxon>
        <taxon>Alteromonadales</taxon>
        <taxon>Pseudoalteromonadaceae</taxon>
        <taxon>Psychrosphaera</taxon>
    </lineage>
</organism>
<reference evidence="2 3" key="1">
    <citation type="submission" date="2023-10" db="EMBL/GenBank/DDBJ databases">
        <title>Psychrosphaera aquimaarina strain SW33 isolated from seawater.</title>
        <authorList>
            <person name="Bayburt H."/>
            <person name="Kim J.M."/>
            <person name="Choi B.J."/>
            <person name="Jeon C.O."/>
        </authorList>
    </citation>
    <scope>NUCLEOTIDE SEQUENCE [LARGE SCALE GENOMIC DNA]</scope>
    <source>
        <strain evidence="2 3">KCTC 52743</strain>
    </source>
</reference>
<evidence type="ECO:0000313" key="2">
    <source>
        <dbReference type="EMBL" id="MDU0112861.1"/>
    </source>
</evidence>